<dbReference type="GO" id="GO:0006397">
    <property type="term" value="P:mRNA processing"/>
    <property type="evidence" value="ECO:0007669"/>
    <property type="project" value="UniProtKB-KW"/>
</dbReference>
<dbReference type="PANTHER" id="PTHR13296:SF0">
    <property type="entry name" value="PRE-MRNA-SPLICING FACTOR SPF27"/>
    <property type="match status" value="1"/>
</dbReference>
<dbReference type="GO" id="GO:0071013">
    <property type="term" value="C:catalytic step 2 spliceosome"/>
    <property type="evidence" value="ECO:0007669"/>
    <property type="project" value="TreeGrafter"/>
</dbReference>
<proteinExistence type="inferred from homology"/>
<evidence type="ECO:0000256" key="5">
    <source>
        <dbReference type="ARBA" id="ARBA00023187"/>
    </source>
</evidence>
<dbReference type="STRING" id="4829.A0A168QXJ6"/>
<keyword evidence="5" id="KW-0508">mRNA splicing</keyword>
<evidence type="ECO:0000256" key="3">
    <source>
        <dbReference type="ARBA" id="ARBA00022664"/>
    </source>
</evidence>
<protein>
    <recommendedName>
        <fullName evidence="11">Pre-mRNA-splicing factor SPF27</fullName>
    </recommendedName>
</protein>
<feature type="region of interest" description="Disordered" evidence="8">
    <location>
        <begin position="1"/>
        <end position="32"/>
    </location>
</feature>
<dbReference type="AlphaFoldDB" id="A0A168QXJ6"/>
<dbReference type="GO" id="GO:0000974">
    <property type="term" value="C:Prp19 complex"/>
    <property type="evidence" value="ECO:0007669"/>
    <property type="project" value="TreeGrafter"/>
</dbReference>
<gene>
    <name evidence="9" type="primary">ABSGL_11602.1 scaffold 12295</name>
</gene>
<accession>A0A168QXJ6</accession>
<evidence type="ECO:0000313" key="10">
    <source>
        <dbReference type="Proteomes" id="UP000078561"/>
    </source>
</evidence>
<evidence type="ECO:0000256" key="2">
    <source>
        <dbReference type="ARBA" id="ARBA00010788"/>
    </source>
</evidence>
<evidence type="ECO:0000256" key="1">
    <source>
        <dbReference type="ARBA" id="ARBA00004123"/>
    </source>
</evidence>
<dbReference type="Proteomes" id="UP000078561">
    <property type="component" value="Unassembled WGS sequence"/>
</dbReference>
<dbReference type="OrthoDB" id="205794at2759"/>
<dbReference type="GO" id="GO:0008380">
    <property type="term" value="P:RNA splicing"/>
    <property type="evidence" value="ECO:0007669"/>
    <property type="project" value="UniProtKB-KW"/>
</dbReference>
<dbReference type="Pfam" id="PF05700">
    <property type="entry name" value="BCAS2"/>
    <property type="match status" value="1"/>
</dbReference>
<sequence>MSNALIESSSTQALGRSDNDIDSLPYIDREIDDPDMKASVDRLIEQEMRRMKRKERSTLPLSIDLFQNDPVLSQEWARVSKQTPLTALDETRYELQGPESETDVDAWKKAVDNTKAQLESQAGSMFNLELLQKYGPNAWPVHNFQLEAYLKQIKQETERYRNEINEINRERKYDQTQAAAAIQALENKWSDLISQNLQVGVGCAALESEVEELRQYRQRLADQ</sequence>
<dbReference type="OMA" id="SAWQESI"/>
<keyword evidence="6" id="KW-0539">Nucleus</keyword>
<evidence type="ECO:0000313" key="9">
    <source>
        <dbReference type="EMBL" id="SAM05727.1"/>
    </source>
</evidence>
<keyword evidence="4" id="KW-0747">Spliceosome</keyword>
<dbReference type="InParanoid" id="A0A168QXJ6"/>
<comment type="subcellular location">
    <subcellularLocation>
        <location evidence="1">Nucleus</location>
    </subcellularLocation>
</comment>
<comment type="similarity">
    <text evidence="2">Belongs to the SPF27 family.</text>
</comment>
<dbReference type="PANTHER" id="PTHR13296">
    <property type="entry name" value="BCAS2 PROTEIN"/>
    <property type="match status" value="1"/>
</dbReference>
<keyword evidence="10" id="KW-1185">Reference proteome</keyword>
<dbReference type="InterPro" id="IPR008409">
    <property type="entry name" value="SPF27"/>
</dbReference>
<keyword evidence="7" id="KW-0175">Coiled coil</keyword>
<dbReference type="EMBL" id="LT554468">
    <property type="protein sequence ID" value="SAM05727.1"/>
    <property type="molecule type" value="Genomic_DNA"/>
</dbReference>
<reference evidence="9" key="1">
    <citation type="submission" date="2016-04" db="EMBL/GenBank/DDBJ databases">
        <authorList>
            <person name="Evans L.H."/>
            <person name="Alamgir A."/>
            <person name="Owens N."/>
            <person name="Weber N.D."/>
            <person name="Virtaneva K."/>
            <person name="Barbian K."/>
            <person name="Babar A."/>
            <person name="Rosenke K."/>
        </authorList>
    </citation>
    <scope>NUCLEOTIDE SEQUENCE [LARGE SCALE GENOMIC DNA]</scope>
    <source>
        <strain evidence="9">CBS 101.48</strain>
    </source>
</reference>
<feature type="compositionally biased region" description="Polar residues" evidence="8">
    <location>
        <begin position="1"/>
        <end position="14"/>
    </location>
</feature>
<feature type="coiled-coil region" evidence="7">
    <location>
        <begin position="143"/>
        <end position="170"/>
    </location>
</feature>
<organism evidence="9">
    <name type="scientific">Absidia glauca</name>
    <name type="common">Pin mould</name>
    <dbReference type="NCBI Taxonomy" id="4829"/>
    <lineage>
        <taxon>Eukaryota</taxon>
        <taxon>Fungi</taxon>
        <taxon>Fungi incertae sedis</taxon>
        <taxon>Mucoromycota</taxon>
        <taxon>Mucoromycotina</taxon>
        <taxon>Mucoromycetes</taxon>
        <taxon>Mucorales</taxon>
        <taxon>Cunninghamellaceae</taxon>
        <taxon>Absidia</taxon>
    </lineage>
</organism>
<evidence type="ECO:0000256" key="7">
    <source>
        <dbReference type="SAM" id="Coils"/>
    </source>
</evidence>
<name>A0A168QXJ6_ABSGL</name>
<evidence type="ECO:0000256" key="8">
    <source>
        <dbReference type="SAM" id="MobiDB-lite"/>
    </source>
</evidence>
<evidence type="ECO:0008006" key="11">
    <source>
        <dbReference type="Google" id="ProtNLM"/>
    </source>
</evidence>
<dbReference type="GO" id="GO:0071011">
    <property type="term" value="C:precatalytic spliceosome"/>
    <property type="evidence" value="ECO:0007669"/>
    <property type="project" value="TreeGrafter"/>
</dbReference>
<evidence type="ECO:0000256" key="4">
    <source>
        <dbReference type="ARBA" id="ARBA00022728"/>
    </source>
</evidence>
<evidence type="ECO:0000256" key="6">
    <source>
        <dbReference type="ARBA" id="ARBA00023242"/>
    </source>
</evidence>
<keyword evidence="3" id="KW-0507">mRNA processing</keyword>